<gene>
    <name evidence="2" type="ORF">DPMN_027142</name>
</gene>
<organism evidence="2 3">
    <name type="scientific">Dreissena polymorpha</name>
    <name type="common">Zebra mussel</name>
    <name type="synonym">Mytilus polymorpha</name>
    <dbReference type="NCBI Taxonomy" id="45954"/>
    <lineage>
        <taxon>Eukaryota</taxon>
        <taxon>Metazoa</taxon>
        <taxon>Spiralia</taxon>
        <taxon>Lophotrochozoa</taxon>
        <taxon>Mollusca</taxon>
        <taxon>Bivalvia</taxon>
        <taxon>Autobranchia</taxon>
        <taxon>Heteroconchia</taxon>
        <taxon>Euheterodonta</taxon>
        <taxon>Imparidentia</taxon>
        <taxon>Neoheterodontei</taxon>
        <taxon>Myida</taxon>
        <taxon>Dreissenoidea</taxon>
        <taxon>Dreissenidae</taxon>
        <taxon>Dreissena</taxon>
    </lineage>
</organism>
<feature type="domain" description="DDE-1" evidence="1">
    <location>
        <begin position="36"/>
        <end position="98"/>
    </location>
</feature>
<dbReference type="InterPro" id="IPR004875">
    <property type="entry name" value="DDE_SF_endonuclease_dom"/>
</dbReference>
<dbReference type="InterPro" id="IPR036397">
    <property type="entry name" value="RNaseH_sf"/>
</dbReference>
<protein>
    <recommendedName>
        <fullName evidence="1">DDE-1 domain-containing protein</fullName>
    </recommendedName>
</protein>
<evidence type="ECO:0000313" key="2">
    <source>
        <dbReference type="EMBL" id="KAH3864128.1"/>
    </source>
</evidence>
<sequence length="102" mass="11647">MAAASAVGHYIQPMIIFPVQRFSYKPLHGFEEAAMGRSETGWVDSVVFTSWLKDVFIPRIEAWHVKKRVLLIIDGHNTHTTMRASDVCVKSGIEWYCLLEHS</sequence>
<proteinExistence type="predicted"/>
<dbReference type="EMBL" id="JAIWYP010000002">
    <property type="protein sequence ID" value="KAH3864128.1"/>
    <property type="molecule type" value="Genomic_DNA"/>
</dbReference>
<keyword evidence="3" id="KW-1185">Reference proteome</keyword>
<evidence type="ECO:0000259" key="1">
    <source>
        <dbReference type="Pfam" id="PF03184"/>
    </source>
</evidence>
<dbReference type="Gene3D" id="3.30.420.10">
    <property type="entry name" value="Ribonuclease H-like superfamily/Ribonuclease H"/>
    <property type="match status" value="1"/>
</dbReference>
<accession>A0A9D4LSY4</accession>
<dbReference type="Pfam" id="PF03184">
    <property type="entry name" value="DDE_1"/>
    <property type="match status" value="1"/>
</dbReference>
<reference evidence="2" key="1">
    <citation type="journal article" date="2019" name="bioRxiv">
        <title>The Genome of the Zebra Mussel, Dreissena polymorpha: A Resource for Invasive Species Research.</title>
        <authorList>
            <person name="McCartney M.A."/>
            <person name="Auch B."/>
            <person name="Kono T."/>
            <person name="Mallez S."/>
            <person name="Zhang Y."/>
            <person name="Obille A."/>
            <person name="Becker A."/>
            <person name="Abrahante J.E."/>
            <person name="Garbe J."/>
            <person name="Badalamenti J.P."/>
            <person name="Herman A."/>
            <person name="Mangelson H."/>
            <person name="Liachko I."/>
            <person name="Sullivan S."/>
            <person name="Sone E.D."/>
            <person name="Koren S."/>
            <person name="Silverstein K.A.T."/>
            <person name="Beckman K.B."/>
            <person name="Gohl D.M."/>
        </authorList>
    </citation>
    <scope>NUCLEOTIDE SEQUENCE</scope>
    <source>
        <strain evidence="2">Duluth1</strain>
        <tissue evidence="2">Whole animal</tissue>
    </source>
</reference>
<dbReference type="GO" id="GO:0003676">
    <property type="term" value="F:nucleic acid binding"/>
    <property type="evidence" value="ECO:0007669"/>
    <property type="project" value="InterPro"/>
</dbReference>
<dbReference type="AlphaFoldDB" id="A0A9D4LSY4"/>
<evidence type="ECO:0000313" key="3">
    <source>
        <dbReference type="Proteomes" id="UP000828390"/>
    </source>
</evidence>
<reference evidence="2" key="2">
    <citation type="submission" date="2020-11" db="EMBL/GenBank/DDBJ databases">
        <authorList>
            <person name="McCartney M.A."/>
            <person name="Auch B."/>
            <person name="Kono T."/>
            <person name="Mallez S."/>
            <person name="Becker A."/>
            <person name="Gohl D.M."/>
            <person name="Silverstein K.A.T."/>
            <person name="Koren S."/>
            <person name="Bechman K.B."/>
            <person name="Herman A."/>
            <person name="Abrahante J.E."/>
            <person name="Garbe J."/>
        </authorList>
    </citation>
    <scope>NUCLEOTIDE SEQUENCE</scope>
    <source>
        <strain evidence="2">Duluth1</strain>
        <tissue evidence="2">Whole animal</tissue>
    </source>
</reference>
<dbReference type="Proteomes" id="UP000828390">
    <property type="component" value="Unassembled WGS sequence"/>
</dbReference>
<comment type="caution">
    <text evidence="2">The sequence shown here is derived from an EMBL/GenBank/DDBJ whole genome shotgun (WGS) entry which is preliminary data.</text>
</comment>
<name>A0A9D4LSY4_DREPO</name>